<dbReference type="GO" id="GO:0016020">
    <property type="term" value="C:membrane"/>
    <property type="evidence" value="ECO:0007669"/>
    <property type="project" value="UniProtKB-SubCell"/>
</dbReference>
<comment type="subcellular location">
    <subcellularLocation>
        <location evidence="1">Membrane</location>
        <topology evidence="1">Multi-pass membrane protein</topology>
    </subcellularLocation>
</comment>
<dbReference type="AlphaFoldDB" id="A0A4R8EUL3"/>
<sequence>MQKSVGSQNKLDFFYLISNSALPQVTDLALSLGTIFSGSLIVEIVFSYPGIGQVLQSAILQGDYNTLMGIVTLSIIAIATAALILDLNYPLLDPRIRRG</sequence>
<evidence type="ECO:0000259" key="6">
    <source>
        <dbReference type="Pfam" id="PF00528"/>
    </source>
</evidence>
<evidence type="ECO:0000256" key="4">
    <source>
        <dbReference type="ARBA" id="ARBA00023136"/>
    </source>
</evidence>
<feature type="transmembrane region" description="Helical" evidence="5">
    <location>
        <begin position="68"/>
        <end position="89"/>
    </location>
</feature>
<evidence type="ECO:0000313" key="8">
    <source>
        <dbReference type="Proteomes" id="UP000294817"/>
    </source>
</evidence>
<dbReference type="EMBL" id="SODZ01000004">
    <property type="protein sequence ID" value="TDX16290.1"/>
    <property type="molecule type" value="Genomic_DNA"/>
</dbReference>
<gene>
    <name evidence="7" type="ORF">C8D74_104109</name>
</gene>
<name>A0A4R8EUL3_9BACT</name>
<accession>A0A4R8EUL3</accession>
<feature type="transmembrane region" description="Helical" evidence="5">
    <location>
        <begin position="28"/>
        <end position="48"/>
    </location>
</feature>
<keyword evidence="8" id="KW-1185">Reference proteome</keyword>
<protein>
    <submittedName>
        <fullName evidence="7">Binding-protein-dependent transport system inner membrane component</fullName>
    </submittedName>
</protein>
<dbReference type="Proteomes" id="UP000294817">
    <property type="component" value="Unassembled WGS sequence"/>
</dbReference>
<proteinExistence type="predicted"/>
<keyword evidence="3 5" id="KW-1133">Transmembrane helix</keyword>
<dbReference type="Pfam" id="PF00528">
    <property type="entry name" value="BPD_transp_1"/>
    <property type="match status" value="1"/>
</dbReference>
<evidence type="ECO:0000256" key="1">
    <source>
        <dbReference type="ARBA" id="ARBA00004141"/>
    </source>
</evidence>
<evidence type="ECO:0000256" key="5">
    <source>
        <dbReference type="SAM" id="Phobius"/>
    </source>
</evidence>
<keyword evidence="2 5" id="KW-0812">Transmembrane</keyword>
<dbReference type="PANTHER" id="PTHR43376">
    <property type="entry name" value="OLIGOPEPTIDE TRANSPORT SYSTEM PERMEASE PROTEIN"/>
    <property type="match status" value="1"/>
</dbReference>
<feature type="domain" description="ABC transmembrane type-1" evidence="6">
    <location>
        <begin position="17"/>
        <end position="98"/>
    </location>
</feature>
<reference evidence="7 8" key="1">
    <citation type="submission" date="2019-03" db="EMBL/GenBank/DDBJ databases">
        <title>Genomic Encyclopedia of Type Strains, Phase IV (KMG-IV): sequencing the most valuable type-strain genomes for metagenomic binning, comparative biology and taxonomic classification.</title>
        <authorList>
            <person name="Goeker M."/>
        </authorList>
    </citation>
    <scope>NUCLEOTIDE SEQUENCE [LARGE SCALE GENOMIC DNA]</scope>
    <source>
        <strain evidence="7 8">DSM 13575</strain>
    </source>
</reference>
<comment type="caution">
    <text evidence="7">The sequence shown here is derived from an EMBL/GenBank/DDBJ whole genome shotgun (WGS) entry which is preliminary data.</text>
</comment>
<dbReference type="PANTHER" id="PTHR43376:SF1">
    <property type="entry name" value="OLIGOPEPTIDE TRANSPORT SYSTEM PERMEASE PROTEIN"/>
    <property type="match status" value="1"/>
</dbReference>
<dbReference type="GO" id="GO:0055085">
    <property type="term" value="P:transmembrane transport"/>
    <property type="evidence" value="ECO:0007669"/>
    <property type="project" value="InterPro"/>
</dbReference>
<evidence type="ECO:0000256" key="3">
    <source>
        <dbReference type="ARBA" id="ARBA00022989"/>
    </source>
</evidence>
<keyword evidence="4 5" id="KW-0472">Membrane</keyword>
<evidence type="ECO:0000256" key="2">
    <source>
        <dbReference type="ARBA" id="ARBA00022692"/>
    </source>
</evidence>
<organism evidence="7 8">
    <name type="scientific">Petrotoga sibirica</name>
    <dbReference type="NCBI Taxonomy" id="156202"/>
    <lineage>
        <taxon>Bacteria</taxon>
        <taxon>Thermotogati</taxon>
        <taxon>Thermotogota</taxon>
        <taxon>Thermotogae</taxon>
        <taxon>Petrotogales</taxon>
        <taxon>Petrotogaceae</taxon>
        <taxon>Petrotoga</taxon>
    </lineage>
</organism>
<evidence type="ECO:0000313" key="7">
    <source>
        <dbReference type="EMBL" id="TDX16290.1"/>
    </source>
</evidence>
<dbReference type="InterPro" id="IPR000515">
    <property type="entry name" value="MetI-like"/>
</dbReference>